<evidence type="ECO:0000313" key="2">
    <source>
        <dbReference type="Proteomes" id="UP001595752"/>
    </source>
</evidence>
<keyword evidence="2" id="KW-1185">Reference proteome</keyword>
<name>A0ABV8B177_9BACI</name>
<dbReference type="Proteomes" id="UP001595752">
    <property type="component" value="Unassembled WGS sequence"/>
</dbReference>
<proteinExistence type="predicted"/>
<gene>
    <name evidence="1" type="ORF">ACFOU2_11300</name>
</gene>
<evidence type="ECO:0008006" key="3">
    <source>
        <dbReference type="Google" id="ProtNLM"/>
    </source>
</evidence>
<evidence type="ECO:0000313" key="1">
    <source>
        <dbReference type="EMBL" id="MFC3884043.1"/>
    </source>
</evidence>
<organism evidence="1 2">
    <name type="scientific">Bacillus songklensis</name>
    <dbReference type="NCBI Taxonomy" id="1069116"/>
    <lineage>
        <taxon>Bacteria</taxon>
        <taxon>Bacillati</taxon>
        <taxon>Bacillota</taxon>
        <taxon>Bacilli</taxon>
        <taxon>Bacillales</taxon>
        <taxon>Bacillaceae</taxon>
        <taxon>Bacillus</taxon>
    </lineage>
</organism>
<dbReference type="EMBL" id="JBHRZT010000048">
    <property type="protein sequence ID" value="MFC3884043.1"/>
    <property type="molecule type" value="Genomic_DNA"/>
</dbReference>
<reference evidence="2" key="1">
    <citation type="journal article" date="2019" name="Int. J. Syst. Evol. Microbiol.">
        <title>The Global Catalogue of Microorganisms (GCM) 10K type strain sequencing project: providing services to taxonomists for standard genome sequencing and annotation.</title>
        <authorList>
            <consortium name="The Broad Institute Genomics Platform"/>
            <consortium name="The Broad Institute Genome Sequencing Center for Infectious Disease"/>
            <person name="Wu L."/>
            <person name="Ma J."/>
        </authorList>
    </citation>
    <scope>NUCLEOTIDE SEQUENCE [LARGE SCALE GENOMIC DNA]</scope>
    <source>
        <strain evidence="2">CCUG 61889</strain>
    </source>
</reference>
<comment type="caution">
    <text evidence="1">The sequence shown here is derived from an EMBL/GenBank/DDBJ whole genome shotgun (WGS) entry which is preliminary data.</text>
</comment>
<sequence>MNSNENMNPDMRDYMHHHYGVGYVPYPFYGSYMGYGYPYYGMGGHYHHHHHHYHHYGHHGYHHPHITQKQSVYIKQPHMEDVIYKHN</sequence>
<dbReference type="RefSeq" id="WP_377915120.1">
    <property type="nucleotide sequence ID" value="NZ_JBHRZT010000048.1"/>
</dbReference>
<protein>
    <recommendedName>
        <fullName evidence="3">Spore coat protein</fullName>
    </recommendedName>
</protein>
<accession>A0ABV8B177</accession>